<sequence length="64" mass="7916">MRRCPYCFEDTNLNQDPRWGLICCDCHLEMSRIEKETDWDTWEVDRHQYIAPTNEPYRTQEFTQ</sequence>
<name>A0ABQ4PRX3_9GAMM</name>
<dbReference type="EMBL" id="BPEY01000182">
    <property type="protein sequence ID" value="GIU52410.1"/>
    <property type="molecule type" value="Genomic_DNA"/>
</dbReference>
<protein>
    <submittedName>
        <fullName evidence="1">Uncharacterized protein</fullName>
    </submittedName>
</protein>
<keyword evidence="2" id="KW-1185">Reference proteome</keyword>
<dbReference type="Proteomes" id="UP000887104">
    <property type="component" value="Unassembled WGS sequence"/>
</dbReference>
<accession>A0ABQ4PRX3</accession>
<evidence type="ECO:0000313" key="1">
    <source>
        <dbReference type="EMBL" id="GIU52410.1"/>
    </source>
</evidence>
<comment type="caution">
    <text evidence="1">The sequence shown here is derived from an EMBL/GenBank/DDBJ whole genome shotgun (WGS) entry which is preliminary data.</text>
</comment>
<gene>
    <name evidence="1" type="ORF">TUM4438_45070</name>
</gene>
<dbReference type="RefSeq" id="WP_220783479.1">
    <property type="nucleotide sequence ID" value="NZ_BPEY01000182.1"/>
</dbReference>
<proteinExistence type="predicted"/>
<organism evidence="1 2">
    <name type="scientific">Shewanella sairae</name>
    <dbReference type="NCBI Taxonomy" id="190310"/>
    <lineage>
        <taxon>Bacteria</taxon>
        <taxon>Pseudomonadati</taxon>
        <taxon>Pseudomonadota</taxon>
        <taxon>Gammaproteobacteria</taxon>
        <taxon>Alteromonadales</taxon>
        <taxon>Shewanellaceae</taxon>
        <taxon>Shewanella</taxon>
    </lineage>
</organism>
<evidence type="ECO:0000313" key="2">
    <source>
        <dbReference type="Proteomes" id="UP000887104"/>
    </source>
</evidence>
<reference evidence="1" key="1">
    <citation type="submission" date="2021-05" db="EMBL/GenBank/DDBJ databases">
        <title>Molecular characterization for Shewanella algae harboring chromosomal blaOXA-55-like strains isolated from clinical and environment sample.</title>
        <authorList>
            <person name="Ohama Y."/>
            <person name="Aoki K."/>
            <person name="Harada S."/>
            <person name="Moriya K."/>
            <person name="Ishii Y."/>
            <person name="Tateda K."/>
        </authorList>
    </citation>
    <scope>NUCLEOTIDE SEQUENCE</scope>
    <source>
        <strain evidence="1">JCM 11563</strain>
    </source>
</reference>